<sequence length="44" mass="5206">MDLNVDEYINGLFSKKASDQPCEDKLPENLAMRIPDWFDEKQFN</sequence>
<gene>
    <name evidence="1" type="primary">jg19431</name>
    <name evidence="1" type="ORF">PAEG_LOCUS1294</name>
</gene>
<reference evidence="1" key="1">
    <citation type="submission" date="2022-03" db="EMBL/GenBank/DDBJ databases">
        <authorList>
            <person name="Lindestad O."/>
        </authorList>
    </citation>
    <scope>NUCLEOTIDE SEQUENCE</scope>
</reference>
<evidence type="ECO:0000313" key="1">
    <source>
        <dbReference type="EMBL" id="CAH2208767.1"/>
    </source>
</evidence>
<protein>
    <submittedName>
        <fullName evidence="1">Jg19431 protein</fullName>
    </submittedName>
</protein>
<feature type="non-terminal residue" evidence="1">
    <location>
        <position position="44"/>
    </location>
</feature>
<proteinExistence type="predicted"/>
<organism evidence="1 2">
    <name type="scientific">Pararge aegeria aegeria</name>
    <dbReference type="NCBI Taxonomy" id="348720"/>
    <lineage>
        <taxon>Eukaryota</taxon>
        <taxon>Metazoa</taxon>
        <taxon>Ecdysozoa</taxon>
        <taxon>Arthropoda</taxon>
        <taxon>Hexapoda</taxon>
        <taxon>Insecta</taxon>
        <taxon>Pterygota</taxon>
        <taxon>Neoptera</taxon>
        <taxon>Endopterygota</taxon>
        <taxon>Lepidoptera</taxon>
        <taxon>Glossata</taxon>
        <taxon>Ditrysia</taxon>
        <taxon>Papilionoidea</taxon>
        <taxon>Nymphalidae</taxon>
        <taxon>Satyrinae</taxon>
        <taxon>Satyrini</taxon>
        <taxon>Parargina</taxon>
        <taxon>Pararge</taxon>
    </lineage>
</organism>
<name>A0A8S4QH46_9NEOP</name>
<comment type="caution">
    <text evidence="1">The sequence shown here is derived from an EMBL/GenBank/DDBJ whole genome shotgun (WGS) entry which is preliminary data.</text>
</comment>
<feature type="non-terminal residue" evidence="1">
    <location>
        <position position="1"/>
    </location>
</feature>
<accession>A0A8S4QH46</accession>
<keyword evidence="2" id="KW-1185">Reference proteome</keyword>
<dbReference type="EMBL" id="CAKXAJ010004480">
    <property type="protein sequence ID" value="CAH2208767.1"/>
    <property type="molecule type" value="Genomic_DNA"/>
</dbReference>
<dbReference type="OrthoDB" id="6925358at2759"/>
<dbReference type="AlphaFoldDB" id="A0A8S4QH46"/>
<dbReference type="Proteomes" id="UP000838756">
    <property type="component" value="Unassembled WGS sequence"/>
</dbReference>
<evidence type="ECO:0000313" key="2">
    <source>
        <dbReference type="Proteomes" id="UP000838756"/>
    </source>
</evidence>